<proteinExistence type="predicted"/>
<organism evidence="2 3">
    <name type="scientific">Diaporthe eres</name>
    <name type="common">Phomopsis oblonga</name>
    <dbReference type="NCBI Taxonomy" id="83184"/>
    <lineage>
        <taxon>Eukaryota</taxon>
        <taxon>Fungi</taxon>
        <taxon>Dikarya</taxon>
        <taxon>Ascomycota</taxon>
        <taxon>Pezizomycotina</taxon>
        <taxon>Sordariomycetes</taxon>
        <taxon>Sordariomycetidae</taxon>
        <taxon>Diaporthales</taxon>
        <taxon>Diaporthaceae</taxon>
        <taxon>Diaporthe</taxon>
        <taxon>Diaporthe eres species complex</taxon>
    </lineage>
</organism>
<evidence type="ECO:0000313" key="2">
    <source>
        <dbReference type="EMBL" id="KAK7725287.1"/>
    </source>
</evidence>
<accession>A0ABR1P3M6</accession>
<sequence>MSDKKAPDDKKSADKSRSNDTSPSDESRPSPLIRDSLPLADNDSRTSTTRFGAIGGPTNPIPTPQHAPMPFRHTTSLASLSARTTTNQRQLQSNRPGASYVMNMPSWRRGSDSTLQTSTSEQVGQSRPGARREAPAQNDRDRKAHDDARAVEYQERALEKYNARRQEGQQKQQGQQLVPTRSQGFDNARGFNGARGLSTGSQGSDGGSRGADDSSMAAGRELFKPMNVKLDPEAANRPLTEEEKVTRDIKGISHRYQGDSNNPANESADIPEHENCSVWITNLPPDCTYRDLLAAIAVHHPGKVFATFISPPSAQGPNHLPSRGHSAAKVVFYYPWSAQHLLRVANSNRLWVRYYMARAVPNRIRAAPQAYENHTTRCLEIEGPADVVNEPNLRQMWEGFFDWHDDEVQFVGERVDWRTGVTIRRIVWRFGSHRAQAVAAMHYMRSYFPDIWVFYAADPCDIQVQRP</sequence>
<feature type="region of interest" description="Disordered" evidence="1">
    <location>
        <begin position="1"/>
        <end position="147"/>
    </location>
</feature>
<evidence type="ECO:0000256" key="1">
    <source>
        <dbReference type="SAM" id="MobiDB-lite"/>
    </source>
</evidence>
<comment type="caution">
    <text evidence="2">The sequence shown here is derived from an EMBL/GenBank/DDBJ whole genome shotgun (WGS) entry which is preliminary data.</text>
</comment>
<reference evidence="2 3" key="1">
    <citation type="submission" date="2024-02" db="EMBL/GenBank/DDBJ databases">
        <title>De novo assembly and annotation of 12 fungi associated with fruit tree decline syndrome in Ontario, Canada.</title>
        <authorList>
            <person name="Sulman M."/>
            <person name="Ellouze W."/>
            <person name="Ilyukhin E."/>
        </authorList>
    </citation>
    <scope>NUCLEOTIDE SEQUENCE [LARGE SCALE GENOMIC DNA]</scope>
    <source>
        <strain evidence="2 3">M169</strain>
    </source>
</reference>
<dbReference type="Proteomes" id="UP001430848">
    <property type="component" value="Unassembled WGS sequence"/>
</dbReference>
<feature type="compositionally biased region" description="Basic and acidic residues" evidence="1">
    <location>
        <begin position="1"/>
        <end position="18"/>
    </location>
</feature>
<protein>
    <recommendedName>
        <fullName evidence="4">RRM domain-containing protein</fullName>
    </recommendedName>
</protein>
<feature type="compositionally biased region" description="Low complexity" evidence="1">
    <location>
        <begin position="74"/>
        <end position="86"/>
    </location>
</feature>
<dbReference type="EMBL" id="JAKNSF020000051">
    <property type="protein sequence ID" value="KAK7725287.1"/>
    <property type="molecule type" value="Genomic_DNA"/>
</dbReference>
<feature type="compositionally biased region" description="Polar residues" evidence="1">
    <location>
        <begin position="87"/>
        <end position="96"/>
    </location>
</feature>
<evidence type="ECO:0000313" key="3">
    <source>
        <dbReference type="Proteomes" id="UP001430848"/>
    </source>
</evidence>
<name>A0ABR1P3M6_DIAER</name>
<feature type="region of interest" description="Disordered" evidence="1">
    <location>
        <begin position="163"/>
        <end position="244"/>
    </location>
</feature>
<feature type="compositionally biased region" description="Basic and acidic residues" evidence="1">
    <location>
        <begin position="230"/>
        <end position="244"/>
    </location>
</feature>
<evidence type="ECO:0008006" key="4">
    <source>
        <dbReference type="Google" id="ProtNLM"/>
    </source>
</evidence>
<feature type="compositionally biased region" description="Polar residues" evidence="1">
    <location>
        <begin position="112"/>
        <end position="125"/>
    </location>
</feature>
<keyword evidence="3" id="KW-1185">Reference proteome</keyword>
<feature type="compositionally biased region" description="Basic and acidic residues" evidence="1">
    <location>
        <begin position="130"/>
        <end position="147"/>
    </location>
</feature>
<gene>
    <name evidence="2" type="ORF">SLS63_008284</name>
</gene>